<dbReference type="AlphaFoldDB" id="G0MI39"/>
<feature type="region of interest" description="Disordered" evidence="1">
    <location>
        <begin position="108"/>
        <end position="133"/>
    </location>
</feature>
<protein>
    <submittedName>
        <fullName evidence="2">Uncharacterized protein</fullName>
    </submittedName>
</protein>
<dbReference type="eggNOG" id="ENOG502TJ9D">
    <property type="taxonomic scope" value="Eukaryota"/>
</dbReference>
<dbReference type="HOGENOM" id="CLU_1908533_0_0_1"/>
<dbReference type="FunCoup" id="G0MI39">
    <property type="interactions" value="1152"/>
</dbReference>
<dbReference type="OrthoDB" id="10555881at2759"/>
<accession>G0MI39</accession>
<dbReference type="OMA" id="NEIHYAV"/>
<dbReference type="InParanoid" id="G0MI39"/>
<keyword evidence="3" id="KW-1185">Reference proteome</keyword>
<feature type="compositionally biased region" description="Acidic residues" evidence="1">
    <location>
        <begin position="116"/>
        <end position="133"/>
    </location>
</feature>
<dbReference type="EMBL" id="GL379795">
    <property type="protein sequence ID" value="EGT59394.1"/>
    <property type="molecule type" value="Genomic_DNA"/>
</dbReference>
<organism evidence="3">
    <name type="scientific">Caenorhabditis brenneri</name>
    <name type="common">Nematode worm</name>
    <dbReference type="NCBI Taxonomy" id="135651"/>
    <lineage>
        <taxon>Eukaryota</taxon>
        <taxon>Metazoa</taxon>
        <taxon>Ecdysozoa</taxon>
        <taxon>Nematoda</taxon>
        <taxon>Chromadorea</taxon>
        <taxon>Rhabditida</taxon>
        <taxon>Rhabditina</taxon>
        <taxon>Rhabditomorpha</taxon>
        <taxon>Rhabditoidea</taxon>
        <taxon>Rhabditidae</taxon>
        <taxon>Peloderinae</taxon>
        <taxon>Caenorhabditis</taxon>
    </lineage>
</organism>
<gene>
    <name evidence="2" type="ORF">CAEBREN_17989</name>
</gene>
<evidence type="ECO:0000313" key="3">
    <source>
        <dbReference type="Proteomes" id="UP000008068"/>
    </source>
</evidence>
<sequence>MDVKTEIKRYMENEIDLSHENLKAAEGELINAMEQLVKMVQGYNIDMSHFEDQTTQYDRILRQLKAARNAYMFNELKGITARIELLTEELKKIMKTFRVRHRRLIEEAAAAQSAEDGSEDEVEDEAEEDEDDE</sequence>
<evidence type="ECO:0000313" key="2">
    <source>
        <dbReference type="EMBL" id="EGT59394.1"/>
    </source>
</evidence>
<dbReference type="Proteomes" id="UP000008068">
    <property type="component" value="Unassembled WGS sequence"/>
</dbReference>
<reference evidence="3" key="1">
    <citation type="submission" date="2011-07" db="EMBL/GenBank/DDBJ databases">
        <authorList>
            <consortium name="Caenorhabditis brenneri Sequencing and Analysis Consortium"/>
            <person name="Wilson R.K."/>
        </authorList>
    </citation>
    <scope>NUCLEOTIDE SEQUENCE [LARGE SCALE GENOMIC DNA]</scope>
    <source>
        <strain evidence="3">PB2801</strain>
    </source>
</reference>
<evidence type="ECO:0000256" key="1">
    <source>
        <dbReference type="SAM" id="MobiDB-lite"/>
    </source>
</evidence>
<name>G0MI39_CAEBE</name>
<proteinExistence type="predicted"/>